<dbReference type="NCBIfam" id="NF003520">
    <property type="entry name" value="PRK05183.1"/>
    <property type="match status" value="1"/>
</dbReference>
<comment type="similarity">
    <text evidence="1 7 8">Belongs to the heat shock protein 70 family.</text>
</comment>
<dbReference type="NCBIfam" id="NF001413">
    <property type="entry name" value="PRK00290.1"/>
    <property type="match status" value="1"/>
</dbReference>
<evidence type="ECO:0000256" key="3">
    <source>
        <dbReference type="ARBA" id="ARBA00022741"/>
    </source>
</evidence>
<evidence type="ECO:0000313" key="11">
    <source>
        <dbReference type="EMBL" id="KKW26978.1"/>
    </source>
</evidence>
<feature type="region of interest" description="Disordered" evidence="10">
    <location>
        <begin position="607"/>
        <end position="668"/>
    </location>
</feature>
<dbReference type="Gene3D" id="2.60.34.10">
    <property type="entry name" value="Substrate Binding Domain Of DNAk, Chain A, domain 1"/>
    <property type="match status" value="1"/>
</dbReference>
<dbReference type="Gene3D" id="1.20.1270.10">
    <property type="match status" value="1"/>
</dbReference>
<keyword evidence="2 7" id="KW-0597">Phosphoprotein</keyword>
<comment type="function">
    <text evidence="7">Acts as a chaperone.</text>
</comment>
<evidence type="ECO:0000256" key="5">
    <source>
        <dbReference type="ARBA" id="ARBA00023016"/>
    </source>
</evidence>
<keyword evidence="9" id="KW-0175">Coiled coil</keyword>
<protein>
    <recommendedName>
        <fullName evidence="7">Chaperone protein DnaK</fullName>
    </recommendedName>
    <alternativeName>
        <fullName evidence="7">HSP70</fullName>
    </alternativeName>
    <alternativeName>
        <fullName evidence="7">Heat shock 70 kDa protein</fullName>
    </alternativeName>
    <alternativeName>
        <fullName evidence="7">Heat shock protein 70</fullName>
    </alternativeName>
</protein>
<evidence type="ECO:0000256" key="10">
    <source>
        <dbReference type="SAM" id="MobiDB-lite"/>
    </source>
</evidence>
<accession>A0A0G1X727</accession>
<dbReference type="HAMAP" id="MF_00332">
    <property type="entry name" value="DnaK"/>
    <property type="match status" value="1"/>
</dbReference>
<dbReference type="SUPFAM" id="SSF100920">
    <property type="entry name" value="Heat shock protein 70kD (HSP70), peptide-binding domain"/>
    <property type="match status" value="1"/>
</dbReference>
<evidence type="ECO:0000256" key="6">
    <source>
        <dbReference type="ARBA" id="ARBA00023186"/>
    </source>
</evidence>
<dbReference type="NCBIfam" id="TIGR02350">
    <property type="entry name" value="prok_dnaK"/>
    <property type="match status" value="1"/>
</dbReference>
<dbReference type="PANTHER" id="PTHR19375">
    <property type="entry name" value="HEAT SHOCK PROTEIN 70KDA"/>
    <property type="match status" value="1"/>
</dbReference>
<gene>
    <name evidence="7" type="primary">dnaK</name>
    <name evidence="11" type="ORF">VF00_C0002G0305</name>
</gene>
<feature type="compositionally biased region" description="Basic and acidic residues" evidence="10">
    <location>
        <begin position="617"/>
        <end position="628"/>
    </location>
</feature>
<dbReference type="FunFam" id="2.60.34.10:FF:000014">
    <property type="entry name" value="Chaperone protein DnaK HSP70"/>
    <property type="match status" value="1"/>
</dbReference>
<feature type="modified residue" description="Phosphothreonine; by autocatalysis" evidence="7">
    <location>
        <position position="201"/>
    </location>
</feature>
<dbReference type="Gene3D" id="3.30.420.40">
    <property type="match status" value="2"/>
</dbReference>
<dbReference type="GO" id="GO:0005524">
    <property type="term" value="F:ATP binding"/>
    <property type="evidence" value="ECO:0007669"/>
    <property type="project" value="UniProtKB-UniRule"/>
</dbReference>
<dbReference type="InterPro" id="IPR029047">
    <property type="entry name" value="HSP70_peptide-bd_sf"/>
</dbReference>
<dbReference type="FunFam" id="3.30.420.40:FF:000004">
    <property type="entry name" value="Molecular chaperone DnaK"/>
    <property type="match status" value="1"/>
</dbReference>
<dbReference type="GO" id="GO:0140662">
    <property type="term" value="F:ATP-dependent protein folding chaperone"/>
    <property type="evidence" value="ECO:0007669"/>
    <property type="project" value="InterPro"/>
</dbReference>
<dbReference type="FunFam" id="3.90.640.10:FF:000003">
    <property type="entry name" value="Molecular chaperone DnaK"/>
    <property type="match status" value="1"/>
</dbReference>
<evidence type="ECO:0000256" key="4">
    <source>
        <dbReference type="ARBA" id="ARBA00022840"/>
    </source>
</evidence>
<dbReference type="PROSITE" id="PS00329">
    <property type="entry name" value="HSP70_2"/>
    <property type="match status" value="1"/>
</dbReference>
<dbReference type="SUPFAM" id="SSF53067">
    <property type="entry name" value="Actin-like ATPase domain"/>
    <property type="match status" value="2"/>
</dbReference>
<dbReference type="FunFam" id="1.20.1270.10:FF:000001">
    <property type="entry name" value="Molecular chaperone DnaK"/>
    <property type="match status" value="1"/>
</dbReference>
<dbReference type="Gene3D" id="3.90.640.10">
    <property type="entry name" value="Actin, Chain A, domain 4"/>
    <property type="match status" value="1"/>
</dbReference>
<organism evidence="11 12">
    <name type="scientific">candidate division Kazan bacterium GW2011_GWB1_52_7</name>
    <dbReference type="NCBI Taxonomy" id="1620414"/>
    <lineage>
        <taxon>Bacteria</taxon>
        <taxon>Bacteria division Kazan-3B-28</taxon>
    </lineage>
</organism>
<comment type="caution">
    <text evidence="11">The sequence shown here is derived from an EMBL/GenBank/DDBJ whole genome shotgun (WGS) entry which is preliminary data.</text>
</comment>
<comment type="induction">
    <text evidence="7">By stress conditions e.g. heat shock.</text>
</comment>
<dbReference type="AlphaFoldDB" id="A0A0G1X727"/>
<keyword evidence="4 7" id="KW-0067">ATP-binding</keyword>
<dbReference type="EMBL" id="LCRB01000002">
    <property type="protein sequence ID" value="KKW26978.1"/>
    <property type="molecule type" value="Genomic_DNA"/>
</dbReference>
<evidence type="ECO:0000256" key="1">
    <source>
        <dbReference type="ARBA" id="ARBA00007381"/>
    </source>
</evidence>
<proteinExistence type="evidence at transcript level"/>
<dbReference type="Proteomes" id="UP000034913">
    <property type="component" value="Unassembled WGS sequence"/>
</dbReference>
<evidence type="ECO:0000256" key="7">
    <source>
        <dbReference type="HAMAP-Rule" id="MF_00332"/>
    </source>
</evidence>
<evidence type="ECO:0000256" key="9">
    <source>
        <dbReference type="SAM" id="Coils"/>
    </source>
</evidence>
<feature type="compositionally biased region" description="Basic and acidic residues" evidence="10">
    <location>
        <begin position="658"/>
        <end position="668"/>
    </location>
</feature>
<dbReference type="SUPFAM" id="SSF100934">
    <property type="entry name" value="Heat shock protein 70kD (HSP70), C-terminal subdomain"/>
    <property type="match status" value="1"/>
</dbReference>
<name>A0A0G1X727_UNCK3</name>
<dbReference type="InterPro" id="IPR043129">
    <property type="entry name" value="ATPase_NBD"/>
</dbReference>
<dbReference type="PATRIC" id="fig|1620414.3.peg.545"/>
<dbReference type="Pfam" id="PF00012">
    <property type="entry name" value="HSP70"/>
    <property type="match status" value="1"/>
</dbReference>
<dbReference type="PROSITE" id="PS01036">
    <property type="entry name" value="HSP70_3"/>
    <property type="match status" value="1"/>
</dbReference>
<dbReference type="InterPro" id="IPR029048">
    <property type="entry name" value="HSP70_C_sf"/>
</dbReference>
<keyword evidence="3 7" id="KW-0547">Nucleotide-binding</keyword>
<dbReference type="CDD" id="cd10234">
    <property type="entry name" value="ASKHA_NBD_HSP70_DnaK-like"/>
    <property type="match status" value="1"/>
</dbReference>
<keyword evidence="6 7" id="KW-0143">Chaperone</keyword>
<reference evidence="11 12" key="1">
    <citation type="journal article" date="2015" name="Nature">
        <title>rRNA introns, odd ribosomes, and small enigmatic genomes across a large radiation of phyla.</title>
        <authorList>
            <person name="Brown C.T."/>
            <person name="Hug L.A."/>
            <person name="Thomas B.C."/>
            <person name="Sharon I."/>
            <person name="Castelle C.J."/>
            <person name="Singh A."/>
            <person name="Wilkins M.J."/>
            <person name="Williams K.H."/>
            <person name="Banfield J.F."/>
        </authorList>
    </citation>
    <scope>NUCLEOTIDE SEQUENCE [LARGE SCALE GENOMIC DNA]</scope>
</reference>
<dbReference type="InterPro" id="IPR018181">
    <property type="entry name" value="Heat_shock_70_CS"/>
</dbReference>
<keyword evidence="5 7" id="KW-0346">Stress response</keyword>
<dbReference type="PROSITE" id="PS00297">
    <property type="entry name" value="HSP70_1"/>
    <property type="match status" value="1"/>
</dbReference>
<feature type="coiled-coil region" evidence="9">
    <location>
        <begin position="254"/>
        <end position="281"/>
    </location>
</feature>
<dbReference type="PRINTS" id="PR00301">
    <property type="entry name" value="HEATSHOCK70"/>
</dbReference>
<evidence type="ECO:0000256" key="2">
    <source>
        <dbReference type="ARBA" id="ARBA00022553"/>
    </source>
</evidence>
<dbReference type="InterPro" id="IPR012725">
    <property type="entry name" value="Chaperone_DnaK"/>
</dbReference>
<sequence length="668" mass="71230">MNKIIGIDLGTTNSAAAVMRGGKPEIIPSSEGGRTVPSVVAQNKTGEILVGQVAKRQAVTNAENTIYSAKRFIGRRFSDQSVQSDIKLVPFKVAEGSNGGVVFVMGDRNWQPAEISAKVLQKIKRDAEAFLGEPVTEAVITVPAYFDDSQRQATKDAGKIAGLEVKRIINEPTAATLAYGLAKSPPVGGEKVAIYDLGGGTFDISILEIGDSDGESVFEVKATNGDTHLGGDDFDQKIIDWIIEGFKKDQGVDLKEDKLAIQRLKEAGEKAKMELSTASETEINIPFVTADASGPKHLTMKLTRAQLEQLVADLIGRTIEPMKKALQDAGLSTSDINEVILVGGMTRMPAVQASVKNFFDKEPNQSVNPDEAVALGAAIQAGVLQGDVKDVLLLDVTPLSLGLETLGGVATKLITRNTTIPTSKSQVFSTAADNQPSVEIHVVQGEREMAADNKSLGRFVLDGIAPAPRGMPQVEVTFDIDANGILNVKATDKGTGKEQHITITGSSGLSKDEVERMAKEAEVHAAEDQKKREAIDARNQADSLVYTAEKALKDAGDKVDAATKGQIEDRVKALKDALEKDDTEVIKKATEELSSVIQKIGQAMYGNQNHESGSMNHEAEQKDAKEADFTQESSSEEPSSDSAEATTDKSDSASGEASTDKQPNDEAL</sequence>
<evidence type="ECO:0000256" key="8">
    <source>
        <dbReference type="RuleBase" id="RU003322"/>
    </source>
</evidence>
<dbReference type="InterPro" id="IPR013126">
    <property type="entry name" value="Hsp_70_fam"/>
</dbReference>
<evidence type="ECO:0000313" key="12">
    <source>
        <dbReference type="Proteomes" id="UP000034913"/>
    </source>
</evidence>
<dbReference type="GO" id="GO:0051082">
    <property type="term" value="F:unfolded protein binding"/>
    <property type="evidence" value="ECO:0007669"/>
    <property type="project" value="InterPro"/>
</dbReference>